<keyword evidence="2" id="KW-1185">Reference proteome</keyword>
<reference evidence="1 2" key="1">
    <citation type="journal article" date="2024" name="Plant Biotechnol. J.">
        <title>Genome and CRISPR/Cas9 system of a widespread forest tree (Populus alba) in the world.</title>
        <authorList>
            <person name="Liu Y.J."/>
            <person name="Jiang P.F."/>
            <person name="Han X.M."/>
            <person name="Li X.Y."/>
            <person name="Wang H.M."/>
            <person name="Wang Y.J."/>
            <person name="Wang X.X."/>
            <person name="Zeng Q.Y."/>
        </authorList>
    </citation>
    <scope>NUCLEOTIDE SEQUENCE [LARGE SCALE GENOMIC DNA]</scope>
    <source>
        <strain evidence="2">cv. PAL-ZL1</strain>
    </source>
</reference>
<protein>
    <submittedName>
        <fullName evidence="1">Uncharacterized protein</fullName>
    </submittedName>
</protein>
<evidence type="ECO:0000313" key="2">
    <source>
        <dbReference type="Proteomes" id="UP000309997"/>
    </source>
</evidence>
<dbReference type="EMBL" id="RCHU02000006">
    <property type="protein sequence ID" value="KAL3585326.1"/>
    <property type="molecule type" value="Genomic_DNA"/>
</dbReference>
<comment type="caution">
    <text evidence="1">The sequence shown here is derived from an EMBL/GenBank/DDBJ whole genome shotgun (WGS) entry which is preliminary data.</text>
</comment>
<sequence>MQTEKKLAITVFSFPPDKGNVGTAAYLNVFSSIFSVLKELERDGYNVEGLPETSEALIEDILHDKEAQFSSPNLNIAYKMGVREYQSLTSYATALEENWGKPPGNLNSDGENLLVYGKQYGNVFIGVQPTFGYEGDPMRLLFSKSASPHHGFAAYYSFVEKIFKADAVLHFGTHGSLEFMPGKQVGMSDACFPDSLIGNIPNVYYYAANNPSEATIAKRRSYANTISYLTPPAENAGLYKGLKQLSELISSYQSLKDTGRGPQIVSSIISTARQCNLDKDVELPEEGEEISAKERDLVVGKVYSKIMEIESRLLPCGLHVIGEPPSAMEAVATLVNIAALDRPEDEISSLPSILAETVGRNIEDIYRGRDCLKLIVADNELGSLKQALEGKYVEPGPGGDPIRNPKVLPTGKNIHALDPQSIPTTAAMQSAKVVVDRLIERQKADNGGKYPETVALVLWGTDNIKTYGESLAQVLWMIGVMPVADTFGRVNRVELVSLEELGRPRIDVVVNCSGVFRDLFINQMNLLDRAVKMVAELDEPADQNFVRKHALEQAEALGVDIREAATRIFSNASGSYSSNINLAVENSSWNDEKQLQDMYLSRKSFAFDCDAPGAGMAEKRKVFEMALSTAEATFQNLDSSEISLTDVSHYFDSDPTNLVQNLRKDKKKPNAYIADTTTANAQVRTLSETVRLDARTKLLNPKWYEGMMSTGYEGVREIEKRLTNTVGWSATSGQVDNWVYEEANSTFIQDEEMLNKLMNTNPNSFRKMVQTFLEANGRGYWETSQDNIEKLKQLYSEVEDKIEGIDR</sequence>
<evidence type="ECO:0000313" key="1">
    <source>
        <dbReference type="EMBL" id="KAL3585326.1"/>
    </source>
</evidence>
<dbReference type="Proteomes" id="UP000309997">
    <property type="component" value="Unassembled WGS sequence"/>
</dbReference>
<accession>A0ACC4C263</accession>
<proteinExistence type="predicted"/>
<gene>
    <name evidence="1" type="ORF">D5086_012193</name>
</gene>
<name>A0ACC4C263_POPAL</name>
<organism evidence="1 2">
    <name type="scientific">Populus alba</name>
    <name type="common">White poplar</name>
    <dbReference type="NCBI Taxonomy" id="43335"/>
    <lineage>
        <taxon>Eukaryota</taxon>
        <taxon>Viridiplantae</taxon>
        <taxon>Streptophyta</taxon>
        <taxon>Embryophyta</taxon>
        <taxon>Tracheophyta</taxon>
        <taxon>Spermatophyta</taxon>
        <taxon>Magnoliopsida</taxon>
        <taxon>eudicotyledons</taxon>
        <taxon>Gunneridae</taxon>
        <taxon>Pentapetalae</taxon>
        <taxon>rosids</taxon>
        <taxon>fabids</taxon>
        <taxon>Malpighiales</taxon>
        <taxon>Salicaceae</taxon>
        <taxon>Saliceae</taxon>
        <taxon>Populus</taxon>
    </lineage>
</organism>